<sequence>MADSAASKSTTSASKDAAGPSSSLQQSTGAPKDSPQGSANSENIFEKIIVRKLVIPRKESKNPTLKSLQNNQKDEMKTLNIKDVRVGHFMGYMGSRTLEFREEESVDSAGTFFGILGGSNELLQWLDVLHPPFVMSAYGRIAHSTTTDSPALVDLIDFEIATIFASGRVLVFTTQASSIKEQFGPVCGDEAGVFAYPGHLLFALDASNNEKSTVGLSDLLEISGVEPPGWIREPLDVVKATPAFGKNRSGIWVFCGVRFETFLRLEMELERSKDGSGINKLIDKYAPSIKLDGIKIIVKRRFIQLPSVRKTIEYSKSSEVWLQAPVMEINGPEGRTKGAVLSIGINSGGLRLALEWTQSGSSITSITTWLNERLSSLGGDGAAFPDLTAFFKESFSTAPGSNSSWMNSIHMRRVGIDVAEKGIDGASVMMEVDLPVGAPRGKFNTIVLSARMAGKVFTFRGMLLGSTPRTATGKFYRPILDPTYETFTSDAPFPARSGCQEGIMLQYLDPDNPLESIPEWLPNRISTLLLQLEYSPAGTKFTFETAFQVTKDIATDVPIFQIKELNLFLEINKPKTGAKKVSIRFDGTVNIYEYGASSNSRPCAKIMITLQYQTPGSWFLRGGLYGVQMSSLASFFDRDTADIVMEIFKNVYLHELVVEYGFSKGTASTLGINARMLIAGVDFSLSYKHYGKSKADVKTSLSPETKEKTKTQPGTNEKSQEQGKVSWLISAKAQPAVGVAIKNPRLRDWIADIVDEELASDLPAFVGNTEIPLDTLAASIKCFSVDGYTMFVFRLSIKGFGFEFAQIQKNTETPATTPAAKGEQGKGETSKLPKNPAIRLLRIKLDAFPDCGSLPLVGEVKQPLEEIDFIWASTSLDRRTVRLLNTYVFTDSGDKLSWKEPIPAGGTTDEADILIATGFHFMVIMSLDSGPTVILDYVFGQRSSSKNSKPATGGANSASSSKAIVPSSASQAGAAKEKTVPQTDESKPSPPAPFEKKVGPLSIANLSLKYKDQTLTVVFDADVKLGPLQFALKGFGIELHLHSTSLHDLSKMRITASLSGLGIQVKQGKVTLAGLFERIKEESITGYTGGLAISLPQYTFLGAGGYLEDKSGFKSVFGILMVTGPLMHFGFAEVRGITGGFGYNSTLRIPTLREMDNFPLLNQSLKKTDGPLEQLKNIRAQGWITPKKDTIWIAAGLTVKAFQLVDVQAVVTVEIGDDLKIAIVGRAVATAPPQSAPSEAFVLVVLDVVASLDFEKGAFSLQGQLNPASFILDKACQPTGGFALCSWFGKSQYSGDWVFTIGGFHPAYTRPSHYPNPPRLGISWKYDRSISITGEAYFAITPQLCMGGGKLSINFDVGNISAYLTAYADFLINYKPFQYLICAGVRIGVAYTLKVWFVRVKFSVDISAQITIEGPPVSGKVYIDLKVISFTIAFGARRVAQKPLSLEEFWILLVQSSKEESKSKHIFGVVAGLVPAAKESNEDHLGSLRAGVLELQVHSRAAISKITLGSSQYTSTLANEIYAKPTRKQSKLESNLVATISLKQSSQTKPVDESKSFQIEPIYKHVPSALWARYDPQDDPQDDRANTAALRSKKPVTYAHLMGFSIKPREPALSADKLPKFSVDSLLAASGGEVAMIGVTEVTPEQFLPGLKATTKSKIRGVWGGNTTTTQVNINKVLKGLSKGLEALTKKESRYANLATPAPKQLFEDFDVIYSAGAPRLAGSHDNQPPDLVGGEWSTKWEKPSSYKVSSINRSSIDLQRYANGVIIAEPKMHFGINRLDYQKSSNYRFNTFVDFIEYEDPGPAKKLDDNGRTSSGKVMTIGAHSWSGSVLNECDVTWLAIFDNSWMIKEIQTGKSSLGSAPPRKVAKDKAEDSGSSSSSIDAGTLKDNMRTVTKDIVFKTAYSRAPKVTVWLTSTSVSGPGNPKIKVSAPPGKITARGFTIEFTVWGESKLEGIACSWLAHPARSRRIQSGVFSTEDLRSAFSPRKITTDRVTFERFKFERTPTVLVAFNHIECSSDNDFRAGVTVSGVKPNGFVWHCSTWGYTDLHAASAAYVAFDA</sequence>
<keyword evidence="5" id="KW-1185">Reference proteome</keyword>
<evidence type="ECO:0000259" key="2">
    <source>
        <dbReference type="Pfam" id="PF09458"/>
    </source>
</evidence>
<feature type="domain" description="H-type lectin" evidence="2">
    <location>
        <begin position="1895"/>
        <end position="1963"/>
    </location>
</feature>
<feature type="region of interest" description="Disordered" evidence="1">
    <location>
        <begin position="1"/>
        <end position="41"/>
    </location>
</feature>
<feature type="compositionally biased region" description="Basic and acidic residues" evidence="1">
    <location>
        <begin position="975"/>
        <end position="987"/>
    </location>
</feature>
<name>A0AAN8NKY6_9PEZI</name>
<accession>A0AAN8NKY6</accession>
<protein>
    <submittedName>
        <fullName evidence="4">Uncharacterized protein</fullName>
    </submittedName>
</protein>
<dbReference type="SUPFAM" id="SSF141086">
    <property type="entry name" value="Agglutinin HPA-like"/>
    <property type="match status" value="2"/>
</dbReference>
<feature type="compositionally biased region" description="Low complexity" evidence="1">
    <location>
        <begin position="1"/>
        <end position="18"/>
    </location>
</feature>
<evidence type="ECO:0000259" key="3">
    <source>
        <dbReference type="Pfam" id="PF20248"/>
    </source>
</evidence>
<feature type="compositionally biased region" description="Polar residues" evidence="1">
    <location>
        <begin position="943"/>
        <end position="956"/>
    </location>
</feature>
<dbReference type="GO" id="GO:0007155">
    <property type="term" value="P:cell adhesion"/>
    <property type="evidence" value="ECO:0007669"/>
    <property type="project" value="InterPro"/>
</dbReference>
<dbReference type="Proteomes" id="UP001307849">
    <property type="component" value="Unassembled WGS sequence"/>
</dbReference>
<gene>
    <name evidence="4" type="ORF">TWF506_004172</name>
</gene>
<dbReference type="InterPro" id="IPR037221">
    <property type="entry name" value="H-type_lectin_dom_sf"/>
</dbReference>
<dbReference type="Pfam" id="PF09458">
    <property type="entry name" value="H_lectin"/>
    <property type="match status" value="2"/>
</dbReference>
<feature type="region of interest" description="Disordered" evidence="1">
    <location>
        <begin position="698"/>
        <end position="722"/>
    </location>
</feature>
<dbReference type="InterPro" id="IPR046538">
    <property type="entry name" value="DUF6603"/>
</dbReference>
<proteinExistence type="predicted"/>
<feature type="domain" description="DUF6603" evidence="3">
    <location>
        <begin position="995"/>
        <end position="1454"/>
    </location>
</feature>
<comment type="caution">
    <text evidence="4">The sequence shown here is derived from an EMBL/GenBank/DDBJ whole genome shotgun (WGS) entry which is preliminary data.</text>
</comment>
<evidence type="ECO:0000256" key="1">
    <source>
        <dbReference type="SAM" id="MobiDB-lite"/>
    </source>
</evidence>
<evidence type="ECO:0000313" key="4">
    <source>
        <dbReference type="EMBL" id="KAK6499543.1"/>
    </source>
</evidence>
<dbReference type="GO" id="GO:0030246">
    <property type="term" value="F:carbohydrate binding"/>
    <property type="evidence" value="ECO:0007669"/>
    <property type="project" value="InterPro"/>
</dbReference>
<feature type="domain" description="H-type lectin" evidence="2">
    <location>
        <begin position="1993"/>
        <end position="2058"/>
    </location>
</feature>
<feature type="compositionally biased region" description="Polar residues" evidence="1">
    <location>
        <begin position="20"/>
        <end position="41"/>
    </location>
</feature>
<feature type="compositionally biased region" description="Low complexity" evidence="1">
    <location>
        <begin position="957"/>
        <end position="970"/>
    </location>
</feature>
<dbReference type="Gene3D" id="2.60.40.2080">
    <property type="match status" value="2"/>
</dbReference>
<feature type="region of interest" description="Disordered" evidence="1">
    <location>
        <begin position="943"/>
        <end position="996"/>
    </location>
</feature>
<dbReference type="EMBL" id="JAVHJM010000013">
    <property type="protein sequence ID" value="KAK6499543.1"/>
    <property type="molecule type" value="Genomic_DNA"/>
</dbReference>
<organism evidence="4 5">
    <name type="scientific">Arthrobotrys conoides</name>
    <dbReference type="NCBI Taxonomy" id="74498"/>
    <lineage>
        <taxon>Eukaryota</taxon>
        <taxon>Fungi</taxon>
        <taxon>Dikarya</taxon>
        <taxon>Ascomycota</taxon>
        <taxon>Pezizomycotina</taxon>
        <taxon>Orbiliomycetes</taxon>
        <taxon>Orbiliales</taxon>
        <taxon>Orbiliaceae</taxon>
        <taxon>Arthrobotrys</taxon>
    </lineage>
</organism>
<dbReference type="Pfam" id="PF20248">
    <property type="entry name" value="DUF6603"/>
    <property type="match status" value="1"/>
</dbReference>
<evidence type="ECO:0000313" key="5">
    <source>
        <dbReference type="Proteomes" id="UP001307849"/>
    </source>
</evidence>
<feature type="region of interest" description="Disordered" evidence="1">
    <location>
        <begin position="1856"/>
        <end position="1885"/>
    </location>
</feature>
<dbReference type="InterPro" id="IPR019019">
    <property type="entry name" value="H-type_lectin_domain"/>
</dbReference>
<reference evidence="4 5" key="1">
    <citation type="submission" date="2019-10" db="EMBL/GenBank/DDBJ databases">
        <authorList>
            <person name="Palmer J.M."/>
        </authorList>
    </citation>
    <scope>NUCLEOTIDE SEQUENCE [LARGE SCALE GENOMIC DNA]</scope>
    <source>
        <strain evidence="4 5">TWF506</strain>
    </source>
</reference>